<evidence type="ECO:0000256" key="1">
    <source>
        <dbReference type="SAM" id="SignalP"/>
    </source>
</evidence>
<keyword evidence="1" id="KW-0732">Signal</keyword>
<dbReference type="Proteomes" id="UP000071979">
    <property type="component" value="Unassembled WGS sequence"/>
</dbReference>
<dbReference type="RefSeq" id="WP_058775097.1">
    <property type="nucleotide sequence ID" value="NZ_LDSD01000007.1"/>
</dbReference>
<dbReference type="Pfam" id="PF06884">
    <property type="entry name" value="DUF1264"/>
    <property type="match status" value="1"/>
</dbReference>
<dbReference type="PANTHER" id="PTHR31360">
    <property type="match status" value="1"/>
</dbReference>
<accession>A0A8E1VBM1</accession>
<evidence type="ECO:0008006" key="4">
    <source>
        <dbReference type="Google" id="ProtNLM"/>
    </source>
</evidence>
<dbReference type="PROSITE" id="PS51257">
    <property type="entry name" value="PROKAR_LIPOPROTEIN"/>
    <property type="match status" value="1"/>
</dbReference>
<gene>
    <name evidence="2" type="ORF">SA3R_01010</name>
</gene>
<proteinExistence type="predicted"/>
<name>A0A8E1VBM1_9GAMM</name>
<evidence type="ECO:0000313" key="3">
    <source>
        <dbReference type="Proteomes" id="UP000071979"/>
    </source>
</evidence>
<dbReference type="AlphaFoldDB" id="A0A8E1VBM1"/>
<dbReference type="PANTHER" id="PTHR31360:SF0">
    <property type="entry name" value="OIL BODY-ASSOCIATED PROTEIN 1B"/>
    <property type="match status" value="1"/>
</dbReference>
<organism evidence="2 3">
    <name type="scientific">Pantoea dispersa</name>
    <dbReference type="NCBI Taxonomy" id="59814"/>
    <lineage>
        <taxon>Bacteria</taxon>
        <taxon>Pseudomonadati</taxon>
        <taxon>Pseudomonadota</taxon>
        <taxon>Gammaproteobacteria</taxon>
        <taxon>Enterobacterales</taxon>
        <taxon>Erwiniaceae</taxon>
        <taxon>Pantoea</taxon>
    </lineage>
</organism>
<evidence type="ECO:0000313" key="2">
    <source>
        <dbReference type="EMBL" id="KTS69835.1"/>
    </source>
</evidence>
<dbReference type="InterPro" id="IPR010686">
    <property type="entry name" value="OBAP-like"/>
</dbReference>
<dbReference type="EMBL" id="LDSE01000001">
    <property type="protein sequence ID" value="KTS69835.1"/>
    <property type="molecule type" value="Genomic_DNA"/>
</dbReference>
<sequence>MRNRVFSALALLLLSGCGANNSASPVTAPGAPVAGKTALLESGAAALQSRPPIEAINTYLDGFHYYCGNQQGQMEAHHYVTILNDDVMQAVIFDGNKKDAKLMGVEYIISERLFKQLPAQEKQYWHSHRYEVKSGTLIAPGLPPAAEHALMSKIVNTYGKTWHTWHTDRDKTLPLGAPTLMMGFTADGQLNPALLADRDKRFDVNTATIRADRADIAAHPVAAGADHCRRVHP</sequence>
<protein>
    <recommendedName>
        <fullName evidence="4">DUF1264 domain-containing protein</fullName>
    </recommendedName>
</protein>
<feature type="chain" id="PRO_5034816281" description="DUF1264 domain-containing protein" evidence="1">
    <location>
        <begin position="23"/>
        <end position="233"/>
    </location>
</feature>
<reference evidence="2 3" key="1">
    <citation type="journal article" date="2016" name="Front. Microbiol.">
        <title>Genomic Resource of Rice Seed Associated Bacteria.</title>
        <authorList>
            <person name="Midha S."/>
            <person name="Bansal K."/>
            <person name="Sharma S."/>
            <person name="Kumar N."/>
            <person name="Patil P.P."/>
            <person name="Chaudhry V."/>
            <person name="Patil P.B."/>
        </authorList>
    </citation>
    <scope>NUCLEOTIDE SEQUENCE [LARGE SCALE GENOMIC DNA]</scope>
    <source>
        <strain evidence="2 3">SA3</strain>
    </source>
</reference>
<feature type="signal peptide" evidence="1">
    <location>
        <begin position="1"/>
        <end position="22"/>
    </location>
</feature>
<comment type="caution">
    <text evidence="2">The sequence shown here is derived from an EMBL/GenBank/DDBJ whole genome shotgun (WGS) entry which is preliminary data.</text>
</comment>